<dbReference type="Gene3D" id="3.90.70.10">
    <property type="entry name" value="Cysteine proteinases"/>
    <property type="match status" value="2"/>
</dbReference>
<dbReference type="InterPro" id="IPR000668">
    <property type="entry name" value="Peptidase_C1A_C"/>
</dbReference>
<accession>A0A3P7ZEL0</accession>
<evidence type="ECO:0000313" key="3">
    <source>
        <dbReference type="Proteomes" id="UP000268014"/>
    </source>
</evidence>
<gene>
    <name evidence="2" type="ORF">HPLM_LOCUS20257</name>
</gene>
<evidence type="ECO:0000259" key="1">
    <source>
        <dbReference type="SMART" id="SM00645"/>
    </source>
</evidence>
<keyword evidence="3" id="KW-1185">Reference proteome</keyword>
<evidence type="ECO:0000313" key="2">
    <source>
        <dbReference type="EMBL" id="VDO82474.1"/>
    </source>
</evidence>
<dbReference type="STRING" id="6290.A0A3P7ZEL0"/>
<protein>
    <recommendedName>
        <fullName evidence="1">Peptidase C1A papain C-terminal domain-containing protein</fullName>
    </recommendedName>
</protein>
<dbReference type="SMART" id="SM00645">
    <property type="entry name" value="Pept_C1"/>
    <property type="match status" value="1"/>
</dbReference>
<organism evidence="2 3">
    <name type="scientific">Haemonchus placei</name>
    <name type="common">Barber's pole worm</name>
    <dbReference type="NCBI Taxonomy" id="6290"/>
    <lineage>
        <taxon>Eukaryota</taxon>
        <taxon>Metazoa</taxon>
        <taxon>Ecdysozoa</taxon>
        <taxon>Nematoda</taxon>
        <taxon>Chromadorea</taxon>
        <taxon>Rhabditida</taxon>
        <taxon>Rhabditina</taxon>
        <taxon>Rhabditomorpha</taxon>
        <taxon>Strongyloidea</taxon>
        <taxon>Trichostrongylidae</taxon>
        <taxon>Haemonchus</taxon>
    </lineage>
</organism>
<dbReference type="OrthoDB" id="10058785at2759"/>
<sequence>MNDSLVADEFVARSIPKEAHKLRGKALVDYVNKQQPFFKAEYSPLFELRMRSLMKTEFLQKPRSFKIKARTNKSVINANIPESFDARDKWKNCPSIGYIRDQSNCGTGPLQQTQTSVSRKMEIVKKLQGMLKSVFIGSCWAVSAAETMSDRICIQSRGRVKGVCKPYPFHPCGHHLNQTFYGFCPKDRLYRTPTCKQYCQYGYGKRYKNDKIYAKSADFVDGGEVAIQEEIIRNGPVQAGFIVYEDFSHYKNGIYVVRSRFHIQLISENDPI</sequence>
<dbReference type="EMBL" id="UZAF01022010">
    <property type="protein sequence ID" value="VDO82474.1"/>
    <property type="molecule type" value="Genomic_DNA"/>
</dbReference>
<dbReference type="Pfam" id="PF00112">
    <property type="entry name" value="Peptidase_C1"/>
    <property type="match status" value="1"/>
</dbReference>
<dbReference type="InterPro" id="IPR038765">
    <property type="entry name" value="Papain-like_cys_pep_sf"/>
</dbReference>
<dbReference type="AlphaFoldDB" id="A0A3P7ZEL0"/>
<dbReference type="Proteomes" id="UP000268014">
    <property type="component" value="Unassembled WGS sequence"/>
</dbReference>
<dbReference type="GO" id="GO:0008234">
    <property type="term" value="F:cysteine-type peptidase activity"/>
    <property type="evidence" value="ECO:0007669"/>
    <property type="project" value="InterPro"/>
</dbReference>
<name>A0A3P7ZEL0_HAEPC</name>
<feature type="domain" description="Peptidase C1A papain C-terminal" evidence="1">
    <location>
        <begin position="80"/>
        <end position="272"/>
    </location>
</feature>
<reference evidence="2 3" key="1">
    <citation type="submission" date="2018-11" db="EMBL/GenBank/DDBJ databases">
        <authorList>
            <consortium name="Pathogen Informatics"/>
        </authorList>
    </citation>
    <scope>NUCLEOTIDE SEQUENCE [LARGE SCALE GENOMIC DNA]</scope>
    <source>
        <strain evidence="2 3">MHpl1</strain>
    </source>
</reference>
<dbReference type="SUPFAM" id="SSF54001">
    <property type="entry name" value="Cysteine proteinases"/>
    <property type="match status" value="2"/>
</dbReference>
<proteinExistence type="predicted"/>
<dbReference type="GO" id="GO:0006508">
    <property type="term" value="P:proteolysis"/>
    <property type="evidence" value="ECO:0007669"/>
    <property type="project" value="InterPro"/>
</dbReference>